<accession>A0AAP0KCL1</accession>
<reference evidence="2 3" key="1">
    <citation type="submission" date="2024-01" db="EMBL/GenBank/DDBJ databases">
        <title>Genome assemblies of Stephania.</title>
        <authorList>
            <person name="Yang L."/>
        </authorList>
    </citation>
    <scope>NUCLEOTIDE SEQUENCE [LARGE SCALE GENOMIC DNA]</scope>
    <source>
        <strain evidence="2">JXDWG</strain>
        <tissue evidence="2">Leaf</tissue>
    </source>
</reference>
<protein>
    <submittedName>
        <fullName evidence="2">Uncharacterized protein</fullName>
    </submittedName>
</protein>
<keyword evidence="3" id="KW-1185">Reference proteome</keyword>
<dbReference type="AlphaFoldDB" id="A0AAP0KCL1"/>
<organism evidence="2 3">
    <name type="scientific">Stephania cephalantha</name>
    <dbReference type="NCBI Taxonomy" id="152367"/>
    <lineage>
        <taxon>Eukaryota</taxon>
        <taxon>Viridiplantae</taxon>
        <taxon>Streptophyta</taxon>
        <taxon>Embryophyta</taxon>
        <taxon>Tracheophyta</taxon>
        <taxon>Spermatophyta</taxon>
        <taxon>Magnoliopsida</taxon>
        <taxon>Ranunculales</taxon>
        <taxon>Menispermaceae</taxon>
        <taxon>Menispermoideae</taxon>
        <taxon>Cissampelideae</taxon>
        <taxon>Stephania</taxon>
    </lineage>
</organism>
<gene>
    <name evidence="2" type="ORF">Scep_007965</name>
</gene>
<feature type="compositionally biased region" description="Acidic residues" evidence="1">
    <location>
        <begin position="77"/>
        <end position="97"/>
    </location>
</feature>
<evidence type="ECO:0000313" key="2">
    <source>
        <dbReference type="EMBL" id="KAK9149208.1"/>
    </source>
</evidence>
<comment type="caution">
    <text evidence="2">The sequence shown here is derived from an EMBL/GenBank/DDBJ whole genome shotgun (WGS) entry which is preliminary data.</text>
</comment>
<evidence type="ECO:0000256" key="1">
    <source>
        <dbReference type="SAM" id="MobiDB-lite"/>
    </source>
</evidence>
<feature type="compositionally biased region" description="Acidic residues" evidence="1">
    <location>
        <begin position="50"/>
        <end position="69"/>
    </location>
</feature>
<sequence>MLKMASLQRKVRGSLLKGVLCEEEKEQFPRFRCGVGDSFLCEATHQNGKEEEEEEEEEEAMSMENDDESEHLAVDNFEQDSEFDGEEEDNMEEDGESSPDQNQNYMYDNMEVSQSENSGNDGGKLSFKENYLPRTPLPTNEEHNGNVTSPLGMKVSPITETFKCTSLKTEVSSMIKNECSMLKEEIANLFTQTMDKVEDRFGTRMVHNYRLAKDRVAAVERHISEHGSKIKRAVAQMKAQLSGWNVLPTIGQPSSKASDK</sequence>
<name>A0AAP0KCL1_9MAGN</name>
<dbReference type="Proteomes" id="UP001419268">
    <property type="component" value="Unassembled WGS sequence"/>
</dbReference>
<proteinExistence type="predicted"/>
<dbReference type="EMBL" id="JBBNAG010000003">
    <property type="protein sequence ID" value="KAK9149208.1"/>
    <property type="molecule type" value="Genomic_DNA"/>
</dbReference>
<evidence type="ECO:0000313" key="3">
    <source>
        <dbReference type="Proteomes" id="UP001419268"/>
    </source>
</evidence>
<feature type="region of interest" description="Disordered" evidence="1">
    <location>
        <begin position="44"/>
        <end position="104"/>
    </location>
</feature>